<dbReference type="Proteomes" id="UP001175226">
    <property type="component" value="Unassembled WGS sequence"/>
</dbReference>
<accession>A0AA39IEP7</accession>
<keyword evidence="3" id="KW-1185">Reference proteome</keyword>
<organism evidence="2 3">
    <name type="scientific">Armillaria borealis</name>
    <dbReference type="NCBI Taxonomy" id="47425"/>
    <lineage>
        <taxon>Eukaryota</taxon>
        <taxon>Fungi</taxon>
        <taxon>Dikarya</taxon>
        <taxon>Basidiomycota</taxon>
        <taxon>Agaricomycotina</taxon>
        <taxon>Agaricomycetes</taxon>
        <taxon>Agaricomycetidae</taxon>
        <taxon>Agaricales</taxon>
        <taxon>Marasmiineae</taxon>
        <taxon>Physalacriaceae</taxon>
        <taxon>Armillaria</taxon>
    </lineage>
</organism>
<sequence>MLESRYKGDARTGKVKKEPCDADIKFEEDYAEDHPPPRVLLQELRFKRDPKPSFDKAKEIMRWDEICDELKIIPLLSHFERFQGPQNILSGEALHKLFSADERAINREICWGDRLVMKICKSKRQRQRPKDHVKIDRHQRPAPTSGISNLSSVVPSILLHALSYGALTHNAQLHGADPPLLASVNSGRALCSTEEVGPGSSPSALIDPDIFLAPILKAVNTPCGRQIHL</sequence>
<evidence type="ECO:0000313" key="2">
    <source>
        <dbReference type="EMBL" id="KAK0421677.1"/>
    </source>
</evidence>
<reference evidence="2" key="1">
    <citation type="submission" date="2023-06" db="EMBL/GenBank/DDBJ databases">
        <authorList>
            <consortium name="Lawrence Berkeley National Laboratory"/>
            <person name="Ahrendt S."/>
            <person name="Sahu N."/>
            <person name="Indic B."/>
            <person name="Wong-Bajracharya J."/>
            <person name="Merenyi Z."/>
            <person name="Ke H.-M."/>
            <person name="Monk M."/>
            <person name="Kocsube S."/>
            <person name="Drula E."/>
            <person name="Lipzen A."/>
            <person name="Balint B."/>
            <person name="Henrissat B."/>
            <person name="Andreopoulos B."/>
            <person name="Martin F.M."/>
            <person name="Harder C.B."/>
            <person name="Rigling D."/>
            <person name="Ford K.L."/>
            <person name="Foster G.D."/>
            <person name="Pangilinan J."/>
            <person name="Papanicolaou A."/>
            <person name="Barry K."/>
            <person name="LaButti K."/>
            <person name="Viragh M."/>
            <person name="Koriabine M."/>
            <person name="Yan M."/>
            <person name="Riley R."/>
            <person name="Champramary S."/>
            <person name="Plett K.L."/>
            <person name="Tsai I.J."/>
            <person name="Slot J."/>
            <person name="Sipos G."/>
            <person name="Plett J."/>
            <person name="Nagy L.G."/>
            <person name="Grigoriev I.V."/>
        </authorList>
    </citation>
    <scope>NUCLEOTIDE SEQUENCE</scope>
    <source>
        <strain evidence="2">FPL87.14</strain>
    </source>
</reference>
<name>A0AA39IEP7_9AGAR</name>
<dbReference type="EMBL" id="JAUEPT010000372">
    <property type="protein sequence ID" value="KAK0421677.1"/>
    <property type="molecule type" value="Genomic_DNA"/>
</dbReference>
<comment type="caution">
    <text evidence="2">The sequence shown here is derived from an EMBL/GenBank/DDBJ whole genome shotgun (WGS) entry which is preliminary data.</text>
</comment>
<feature type="compositionally biased region" description="Basic and acidic residues" evidence="1">
    <location>
        <begin position="128"/>
        <end position="139"/>
    </location>
</feature>
<protein>
    <submittedName>
        <fullName evidence="2">Uncharacterized protein</fullName>
    </submittedName>
</protein>
<gene>
    <name evidence="2" type="ORF">EV421DRAFT_1746693</name>
</gene>
<evidence type="ECO:0000313" key="3">
    <source>
        <dbReference type="Proteomes" id="UP001175226"/>
    </source>
</evidence>
<feature type="region of interest" description="Disordered" evidence="1">
    <location>
        <begin position="123"/>
        <end position="147"/>
    </location>
</feature>
<dbReference type="AlphaFoldDB" id="A0AA39IEP7"/>
<evidence type="ECO:0000256" key="1">
    <source>
        <dbReference type="SAM" id="MobiDB-lite"/>
    </source>
</evidence>
<proteinExistence type="predicted"/>